<evidence type="ECO:0000259" key="3">
    <source>
        <dbReference type="PROSITE" id="PS50110"/>
    </source>
</evidence>
<dbReference type="InterPro" id="IPR011006">
    <property type="entry name" value="CheY-like_superfamily"/>
</dbReference>
<dbReference type="EMBL" id="CP071463">
    <property type="protein sequence ID" value="QSW84082.1"/>
    <property type="molecule type" value="Genomic_DNA"/>
</dbReference>
<dbReference type="SUPFAM" id="SSF52172">
    <property type="entry name" value="CheY-like"/>
    <property type="match status" value="1"/>
</dbReference>
<evidence type="ECO:0000313" key="5">
    <source>
        <dbReference type="Proteomes" id="UP000663191"/>
    </source>
</evidence>
<dbReference type="GO" id="GO:0000160">
    <property type="term" value="P:phosphorelay signal transduction system"/>
    <property type="evidence" value="ECO:0007669"/>
    <property type="project" value="InterPro"/>
</dbReference>
<reference evidence="4 5" key="1">
    <citation type="journal article" date="2006" name="Int. J. Syst. Evol. Microbiol.">
        <title>Haloterrigena longa sp. nov. and Haloterrigena limicola sp. nov., extremely halophilic archaea isolated from a salt lake.</title>
        <authorList>
            <person name="Cui H.L."/>
            <person name="Tohty D."/>
            <person name="Zhou P.J."/>
            <person name="Liu S.J."/>
        </authorList>
    </citation>
    <scope>NUCLEOTIDE SEQUENCE [LARGE SCALE GENOMIC DNA]</scope>
    <source>
        <strain evidence="4 5">ABH32</strain>
    </source>
</reference>
<gene>
    <name evidence="4" type="ORF">J0X27_11510</name>
</gene>
<dbReference type="PANTHER" id="PTHR44591">
    <property type="entry name" value="STRESS RESPONSE REGULATOR PROTEIN 1"/>
    <property type="match status" value="1"/>
</dbReference>
<dbReference type="Gene3D" id="3.40.50.2300">
    <property type="match status" value="1"/>
</dbReference>
<dbReference type="RefSeq" id="WP_207269325.1">
    <property type="nucleotide sequence ID" value="NZ_CP071463.1"/>
</dbReference>
<dbReference type="AlphaFoldDB" id="A0A8A2U6P6"/>
<feature type="domain" description="Response regulatory" evidence="3">
    <location>
        <begin position="4"/>
        <end position="120"/>
    </location>
</feature>
<feature type="modified residue" description="4-aspartylphosphate" evidence="2">
    <location>
        <position position="55"/>
    </location>
</feature>
<dbReference type="KEGG" id="hlo:J0X27_11510"/>
<keyword evidence="5" id="KW-1185">Reference proteome</keyword>
<sequence>MSVGILAVDDSGYMRNRIKMILGDDVTVVAEASDGVEAVKTYEKRGDEIDLVLMDIIMEKANGVKATSAIKQLDPEVSVIMCTSVGQYEKMKLAAKAGADGYVTKPFDRAELLEAIESVSA</sequence>
<dbReference type="SMART" id="SM00448">
    <property type="entry name" value="REC"/>
    <property type="match status" value="1"/>
</dbReference>
<organism evidence="4 5">
    <name type="scientific">Natrinema longum</name>
    <dbReference type="NCBI Taxonomy" id="370324"/>
    <lineage>
        <taxon>Archaea</taxon>
        <taxon>Methanobacteriati</taxon>
        <taxon>Methanobacteriota</taxon>
        <taxon>Stenosarchaea group</taxon>
        <taxon>Halobacteria</taxon>
        <taxon>Halobacteriales</taxon>
        <taxon>Natrialbaceae</taxon>
        <taxon>Natrinema</taxon>
    </lineage>
</organism>
<evidence type="ECO:0000256" key="1">
    <source>
        <dbReference type="ARBA" id="ARBA00022553"/>
    </source>
</evidence>
<dbReference type="Proteomes" id="UP000663191">
    <property type="component" value="Chromosome"/>
</dbReference>
<evidence type="ECO:0000313" key="4">
    <source>
        <dbReference type="EMBL" id="QSW84082.1"/>
    </source>
</evidence>
<name>A0A8A2U6P6_9EURY</name>
<dbReference type="PANTHER" id="PTHR44591:SF20">
    <property type="entry name" value="PROTEIN PILH"/>
    <property type="match status" value="1"/>
</dbReference>
<evidence type="ECO:0000256" key="2">
    <source>
        <dbReference type="PROSITE-ProRule" id="PRU00169"/>
    </source>
</evidence>
<dbReference type="OrthoDB" id="2830at2157"/>
<proteinExistence type="predicted"/>
<keyword evidence="1 2" id="KW-0597">Phosphoprotein</keyword>
<dbReference type="GeneID" id="63184380"/>
<dbReference type="PROSITE" id="PS50110">
    <property type="entry name" value="RESPONSE_REGULATORY"/>
    <property type="match status" value="1"/>
</dbReference>
<dbReference type="InterPro" id="IPR050595">
    <property type="entry name" value="Bact_response_regulator"/>
</dbReference>
<dbReference type="Pfam" id="PF00072">
    <property type="entry name" value="Response_reg"/>
    <property type="match status" value="1"/>
</dbReference>
<accession>A0A8A2U6P6</accession>
<protein>
    <submittedName>
        <fullName evidence="4">Response regulator</fullName>
    </submittedName>
</protein>
<dbReference type="InterPro" id="IPR001789">
    <property type="entry name" value="Sig_transdc_resp-reg_receiver"/>
</dbReference>